<sequence>MACSRSVLSSSSFPSSCQRMLSKPGPAVSAILVRGPSAVTLNHQRRRAALLNRGGCFPKIYSSPEPRTQLSPFVPAVMLPRI</sequence>
<evidence type="ECO:0000313" key="2">
    <source>
        <dbReference type="Proteomes" id="UP000479710"/>
    </source>
</evidence>
<evidence type="ECO:0000313" key="1">
    <source>
        <dbReference type="EMBL" id="KAF0891849.1"/>
    </source>
</evidence>
<dbReference type="AlphaFoldDB" id="A0A6G1BV41"/>
<reference evidence="1 2" key="1">
    <citation type="submission" date="2019-11" db="EMBL/GenBank/DDBJ databases">
        <title>Whole genome sequence of Oryza granulata.</title>
        <authorList>
            <person name="Li W."/>
        </authorList>
    </citation>
    <scope>NUCLEOTIDE SEQUENCE [LARGE SCALE GENOMIC DNA]</scope>
    <source>
        <strain evidence="2">cv. Menghai</strain>
        <tissue evidence="1">Leaf</tissue>
    </source>
</reference>
<dbReference type="Proteomes" id="UP000479710">
    <property type="component" value="Unassembled WGS sequence"/>
</dbReference>
<dbReference type="EMBL" id="SPHZ02000011">
    <property type="protein sequence ID" value="KAF0891849.1"/>
    <property type="molecule type" value="Genomic_DNA"/>
</dbReference>
<name>A0A6G1BV41_9ORYZ</name>
<protein>
    <submittedName>
        <fullName evidence="1">Uncharacterized protein</fullName>
    </submittedName>
</protein>
<proteinExistence type="predicted"/>
<keyword evidence="2" id="KW-1185">Reference proteome</keyword>
<accession>A0A6G1BV41</accession>
<organism evidence="1 2">
    <name type="scientific">Oryza meyeriana var. granulata</name>
    <dbReference type="NCBI Taxonomy" id="110450"/>
    <lineage>
        <taxon>Eukaryota</taxon>
        <taxon>Viridiplantae</taxon>
        <taxon>Streptophyta</taxon>
        <taxon>Embryophyta</taxon>
        <taxon>Tracheophyta</taxon>
        <taxon>Spermatophyta</taxon>
        <taxon>Magnoliopsida</taxon>
        <taxon>Liliopsida</taxon>
        <taxon>Poales</taxon>
        <taxon>Poaceae</taxon>
        <taxon>BOP clade</taxon>
        <taxon>Oryzoideae</taxon>
        <taxon>Oryzeae</taxon>
        <taxon>Oryzinae</taxon>
        <taxon>Oryza</taxon>
        <taxon>Oryza meyeriana</taxon>
    </lineage>
</organism>
<comment type="caution">
    <text evidence="1">The sequence shown here is derived from an EMBL/GenBank/DDBJ whole genome shotgun (WGS) entry which is preliminary data.</text>
</comment>
<gene>
    <name evidence="1" type="ORF">E2562_011250</name>
</gene>